<keyword evidence="2" id="KW-1185">Reference proteome</keyword>
<accession>A0A6J5FB12</accession>
<protein>
    <submittedName>
        <fullName evidence="1">Uncharacterized protein</fullName>
    </submittedName>
</protein>
<dbReference type="AlphaFoldDB" id="A0A6J5FB12"/>
<evidence type="ECO:0000313" key="2">
    <source>
        <dbReference type="Proteomes" id="UP000494363"/>
    </source>
</evidence>
<proteinExistence type="predicted"/>
<dbReference type="EMBL" id="CADIKH010000196">
    <property type="protein sequence ID" value="CAB3774892.1"/>
    <property type="molecule type" value="Genomic_DNA"/>
</dbReference>
<sequence>MSLTRRQNQRLSENTRGVCVRLAEELFKINSYIGMMPGLNLMELESSVHLLNFQDFAERLRAISSSITAGLISELAQLQGRIFFETVRLAKIICQIKLDIVNQVDLYCAAKGKIFLLLSEIERFNEMPRVDTEAFADLIRCYETQIRIVDASFDQVNGLWGELAALQADYLRLFANAINCIMSASTPVIEAMRCELEARDYAPDFEAVKSSWMKELNSRMAKNTDTLLDSLVKKVMAVSPIVADGDAHGCGRAPHDVHAPTAVLSRVLLQ</sequence>
<dbReference type="Proteomes" id="UP000494363">
    <property type="component" value="Unassembled WGS sequence"/>
</dbReference>
<evidence type="ECO:0000313" key="1">
    <source>
        <dbReference type="EMBL" id="CAB3774892.1"/>
    </source>
</evidence>
<reference evidence="1 2" key="1">
    <citation type="submission" date="2020-04" db="EMBL/GenBank/DDBJ databases">
        <authorList>
            <person name="De Canck E."/>
        </authorList>
    </citation>
    <scope>NUCLEOTIDE SEQUENCE [LARGE SCALE GENOMIC DNA]</scope>
    <source>
        <strain evidence="1 2">LMG 29542</strain>
    </source>
</reference>
<gene>
    <name evidence="1" type="ORF">LMG29542_08274</name>
</gene>
<name>A0A6J5FB12_9BURK</name>
<organism evidence="1 2">
    <name type="scientific">Paraburkholderia humisilvae</name>
    <dbReference type="NCBI Taxonomy" id="627669"/>
    <lineage>
        <taxon>Bacteria</taxon>
        <taxon>Pseudomonadati</taxon>
        <taxon>Pseudomonadota</taxon>
        <taxon>Betaproteobacteria</taxon>
        <taxon>Burkholderiales</taxon>
        <taxon>Burkholderiaceae</taxon>
        <taxon>Paraburkholderia</taxon>
    </lineage>
</organism>